<keyword evidence="3" id="KW-1185">Reference proteome</keyword>
<dbReference type="NCBIfam" id="TIGR02185">
    <property type="entry name" value="Trep_Strep"/>
    <property type="match status" value="1"/>
</dbReference>
<proteinExistence type="predicted"/>
<sequence length="259" mass="28737">MIYVRFLGREVLSHRDRADKTGQTKQRASDILIWKERETAFFPEQWLEKANQKRRIQMMSKTTNGKMLTGRDLITTGIFSALYFVINFAFMLISGFHPLLWILMPGLIALFSGIPFLLMCAKVQKPGAVLLMGIITGLIYFATGQFTLLILATFVIACALAELCRALTHYKSFAGNVAAFICFSLGMTGSPLPVWVMRSDFLAQISEQGMPADYVATLEKLSSPAMLAVMIAAPVIGAAVGSVFTKRMFKKHFEKAGMV</sequence>
<organism evidence="2 3">
    <name type="scientific">Marvinbryantia formatexigens DSM 14469</name>
    <dbReference type="NCBI Taxonomy" id="478749"/>
    <lineage>
        <taxon>Bacteria</taxon>
        <taxon>Bacillati</taxon>
        <taxon>Bacillota</taxon>
        <taxon>Clostridia</taxon>
        <taxon>Lachnospirales</taxon>
        <taxon>Lachnospiraceae</taxon>
        <taxon>Marvinbryantia</taxon>
    </lineage>
</organism>
<dbReference type="Proteomes" id="UP000005561">
    <property type="component" value="Unassembled WGS sequence"/>
</dbReference>
<evidence type="ECO:0008006" key="4">
    <source>
        <dbReference type="Google" id="ProtNLM"/>
    </source>
</evidence>
<evidence type="ECO:0000313" key="3">
    <source>
        <dbReference type="Proteomes" id="UP000005561"/>
    </source>
</evidence>
<feature type="transmembrane region" description="Helical" evidence="1">
    <location>
        <begin position="126"/>
        <end position="142"/>
    </location>
</feature>
<dbReference type="Pfam" id="PF09605">
    <property type="entry name" value="Trep_Strep"/>
    <property type="match status" value="1"/>
</dbReference>
<keyword evidence="1" id="KW-0812">Transmembrane</keyword>
<keyword evidence="1" id="KW-0472">Membrane</keyword>
<evidence type="ECO:0000313" key="2">
    <source>
        <dbReference type="EMBL" id="EET58380.1"/>
    </source>
</evidence>
<comment type="caution">
    <text evidence="2">The sequence shown here is derived from an EMBL/GenBank/DDBJ whole genome shotgun (WGS) entry which is preliminary data.</text>
</comment>
<dbReference type="STRING" id="168384.SAMN05660368_00878"/>
<dbReference type="AlphaFoldDB" id="C6LLX0"/>
<feature type="transmembrane region" description="Helical" evidence="1">
    <location>
        <begin position="225"/>
        <end position="245"/>
    </location>
</feature>
<evidence type="ECO:0000256" key="1">
    <source>
        <dbReference type="SAM" id="Phobius"/>
    </source>
</evidence>
<reference evidence="2" key="1">
    <citation type="submission" date="2009-07" db="EMBL/GenBank/DDBJ databases">
        <authorList>
            <person name="Weinstock G."/>
            <person name="Sodergren E."/>
            <person name="Clifton S."/>
            <person name="Fulton L."/>
            <person name="Fulton B."/>
            <person name="Courtney L."/>
            <person name="Fronick C."/>
            <person name="Harrison M."/>
            <person name="Strong C."/>
            <person name="Farmer C."/>
            <person name="Delahaunty K."/>
            <person name="Markovic C."/>
            <person name="Hall O."/>
            <person name="Minx P."/>
            <person name="Tomlinson C."/>
            <person name="Mitreva M."/>
            <person name="Nelson J."/>
            <person name="Hou S."/>
            <person name="Wollam A."/>
            <person name="Pepin K.H."/>
            <person name="Johnson M."/>
            <person name="Bhonagiri V."/>
            <person name="Nash W.E."/>
            <person name="Warren W."/>
            <person name="Chinwalla A."/>
            <person name="Mardis E.R."/>
            <person name="Wilson R.K."/>
        </authorList>
    </citation>
    <scope>NUCLEOTIDE SEQUENCE [LARGE SCALE GENOMIC DNA]</scope>
    <source>
        <strain evidence="2">DSM 14469</strain>
    </source>
</reference>
<dbReference type="EMBL" id="ACCL02000034">
    <property type="protein sequence ID" value="EET58380.1"/>
    <property type="molecule type" value="Genomic_DNA"/>
</dbReference>
<dbReference type="eggNOG" id="ENOG502Z948">
    <property type="taxonomic scope" value="Bacteria"/>
</dbReference>
<gene>
    <name evidence="2" type="ORF">BRYFOR_09669</name>
</gene>
<keyword evidence="1" id="KW-1133">Transmembrane helix</keyword>
<feature type="transmembrane region" description="Helical" evidence="1">
    <location>
        <begin position="73"/>
        <end position="93"/>
    </location>
</feature>
<feature type="transmembrane region" description="Helical" evidence="1">
    <location>
        <begin position="148"/>
        <end position="167"/>
    </location>
</feature>
<accession>C6LLX0</accession>
<name>C6LLX0_9FIRM</name>
<protein>
    <recommendedName>
        <fullName evidence="4">TIGR02185 family protein</fullName>
    </recommendedName>
</protein>
<dbReference type="InterPro" id="IPR011733">
    <property type="entry name" value="CHP02185_IM"/>
</dbReference>
<feature type="transmembrane region" description="Helical" evidence="1">
    <location>
        <begin position="174"/>
        <end position="196"/>
    </location>
</feature>
<feature type="transmembrane region" description="Helical" evidence="1">
    <location>
        <begin position="99"/>
        <end position="119"/>
    </location>
</feature>